<feature type="region of interest" description="Disordered" evidence="1">
    <location>
        <begin position="102"/>
        <end position="131"/>
    </location>
</feature>
<dbReference type="EMBL" id="FNCY01000021">
    <property type="protein sequence ID" value="SDI52229.1"/>
    <property type="molecule type" value="Genomic_DNA"/>
</dbReference>
<dbReference type="RefSeq" id="WP_143009917.1">
    <property type="nucleotide sequence ID" value="NZ_FNCY01000021.1"/>
</dbReference>
<evidence type="ECO:0000313" key="2">
    <source>
        <dbReference type="EMBL" id="SDI52229.1"/>
    </source>
</evidence>
<reference evidence="2 3" key="1">
    <citation type="submission" date="2016-10" db="EMBL/GenBank/DDBJ databases">
        <authorList>
            <person name="de Groot N.N."/>
        </authorList>
    </citation>
    <scope>NUCLEOTIDE SEQUENCE [LARGE SCALE GENOMIC DNA]</scope>
    <source>
        <strain evidence="2 3">DSM 5885</strain>
    </source>
</reference>
<name>A0A1G8L976_9RHOO</name>
<keyword evidence="3" id="KW-1185">Reference proteome</keyword>
<evidence type="ECO:0000256" key="1">
    <source>
        <dbReference type="SAM" id="MobiDB-lite"/>
    </source>
</evidence>
<proteinExistence type="predicted"/>
<protein>
    <submittedName>
        <fullName evidence="2">Uncharacterized protein</fullName>
    </submittedName>
</protein>
<accession>A0A1G8L976</accession>
<evidence type="ECO:0000313" key="3">
    <source>
        <dbReference type="Proteomes" id="UP000198607"/>
    </source>
</evidence>
<dbReference type="AlphaFoldDB" id="A0A1G8L976"/>
<sequence length="131" mass="14520">MSARTGPKSPHGKPRVMQGTLRQKAWRAMQIKGKFTLSDLVRNAVSEEDKAKDPRNNIGRYVAGLTHAGILVEMRRRAVPTSPTSNGEKRWTLVRDLGRKAPVMRKGGNSVFDPNSGQMIPVIREEAGDDQ</sequence>
<gene>
    <name evidence="2" type="ORF">SAMN05660652_03577</name>
</gene>
<organism evidence="2 3">
    <name type="scientific">Propionivibrio dicarboxylicus</name>
    <dbReference type="NCBI Taxonomy" id="83767"/>
    <lineage>
        <taxon>Bacteria</taxon>
        <taxon>Pseudomonadati</taxon>
        <taxon>Pseudomonadota</taxon>
        <taxon>Betaproteobacteria</taxon>
        <taxon>Rhodocyclales</taxon>
        <taxon>Rhodocyclaceae</taxon>
        <taxon>Propionivibrio</taxon>
    </lineage>
</organism>
<dbReference type="STRING" id="83767.SAMN05660652_03577"/>
<dbReference type="Proteomes" id="UP000198607">
    <property type="component" value="Unassembled WGS sequence"/>
</dbReference>
<dbReference type="OrthoDB" id="9181371at2"/>